<evidence type="ECO:0000256" key="7">
    <source>
        <dbReference type="SAM" id="Phobius"/>
    </source>
</evidence>
<dbReference type="Proteomes" id="UP000216311">
    <property type="component" value="Unassembled WGS sequence"/>
</dbReference>
<feature type="transmembrane region" description="Helical" evidence="7">
    <location>
        <begin position="311"/>
        <end position="329"/>
    </location>
</feature>
<dbReference type="OrthoDB" id="9799225at2"/>
<evidence type="ECO:0000313" key="9">
    <source>
        <dbReference type="Proteomes" id="UP000216311"/>
    </source>
</evidence>
<name>A0A255H2V6_9ACTN</name>
<feature type="region of interest" description="Disordered" evidence="6">
    <location>
        <begin position="1"/>
        <end position="52"/>
    </location>
</feature>
<keyword evidence="4 7" id="KW-1133">Transmembrane helix</keyword>
<gene>
    <name evidence="8" type="ORF">CGZ93_09590</name>
</gene>
<evidence type="ECO:0000256" key="3">
    <source>
        <dbReference type="ARBA" id="ARBA00022692"/>
    </source>
</evidence>
<comment type="caution">
    <text evidence="8">The sequence shown here is derived from an EMBL/GenBank/DDBJ whole genome shotgun (WGS) entry which is preliminary data.</text>
</comment>
<evidence type="ECO:0000256" key="2">
    <source>
        <dbReference type="ARBA" id="ARBA00009773"/>
    </source>
</evidence>
<feature type="transmembrane region" description="Helical" evidence="7">
    <location>
        <begin position="285"/>
        <end position="304"/>
    </location>
</feature>
<comment type="similarity">
    <text evidence="2">Belongs to the autoinducer-2 exporter (AI-2E) (TC 2.A.86) family.</text>
</comment>
<accession>A0A255H2V6</accession>
<evidence type="ECO:0000256" key="1">
    <source>
        <dbReference type="ARBA" id="ARBA00004141"/>
    </source>
</evidence>
<dbReference type="PANTHER" id="PTHR21716:SF64">
    <property type="entry name" value="AI-2 TRANSPORT PROTEIN TQSA"/>
    <property type="match status" value="1"/>
</dbReference>
<feature type="transmembrane region" description="Helical" evidence="7">
    <location>
        <begin position="55"/>
        <end position="73"/>
    </location>
</feature>
<feature type="transmembrane region" description="Helical" evidence="7">
    <location>
        <begin position="79"/>
        <end position="99"/>
    </location>
</feature>
<feature type="transmembrane region" description="Helical" evidence="7">
    <location>
        <begin position="246"/>
        <end position="279"/>
    </location>
</feature>
<organism evidence="8 9">
    <name type="scientific">Enemella dayhoffiae</name>
    <dbReference type="NCBI Taxonomy" id="2016507"/>
    <lineage>
        <taxon>Bacteria</taxon>
        <taxon>Bacillati</taxon>
        <taxon>Actinomycetota</taxon>
        <taxon>Actinomycetes</taxon>
        <taxon>Propionibacteriales</taxon>
        <taxon>Propionibacteriaceae</taxon>
        <taxon>Enemella</taxon>
    </lineage>
</organism>
<protein>
    <submittedName>
        <fullName evidence="8">AI-2E family transporter</fullName>
    </submittedName>
</protein>
<dbReference type="EMBL" id="NMVQ01000012">
    <property type="protein sequence ID" value="OYO22138.1"/>
    <property type="molecule type" value="Genomic_DNA"/>
</dbReference>
<evidence type="ECO:0000256" key="6">
    <source>
        <dbReference type="SAM" id="MobiDB-lite"/>
    </source>
</evidence>
<keyword evidence="5 7" id="KW-0472">Membrane</keyword>
<proteinExistence type="inferred from homology"/>
<reference evidence="8" key="1">
    <citation type="submission" date="2017-07" db="EMBL/GenBank/DDBJ databases">
        <title>Draft whole genome sequences of clinical Proprionibacteriaceae strains.</title>
        <authorList>
            <person name="Bernier A.-M."/>
            <person name="Bernard K."/>
            <person name="Domingo M.-C."/>
        </authorList>
    </citation>
    <scope>NUCLEOTIDE SEQUENCE [LARGE SCALE GENOMIC DNA]</scope>
    <source>
        <strain evidence="8">NML 130396</strain>
    </source>
</reference>
<sequence>MGGRVVGRRRGRHRRPGSGRRAGRRAPGRTPGPRTGASVSRVEAAASRPDQPRSGLPRVLLILLGLAIGLLLLNQLGSFKAYAAPLFLALNLVLAVSPLQSWLVRKRVPKWAAAVVAGLVVLAILFTFFWAIGWSITLLITELPAYREKFLALWGQVVDLLARFGISEDQLTKQVKAIDPQSVVSVLTDVLANLQGVLSVLLVVVTAVFFLMMDSVGFGARLRRAGRYHPQLTEALVSFGEGVRQYWIVTTVFGLIVAVIDWVALVVIGVPLALVWAVLSFLTNYIPNIGFVIGLMPPALMALLAKGPTEAIIVVVIYCVANFVVQSIIQPKFTGDAVGLTPSVVFVSLLIWALVLGPLGALLALPATLLLKAVLVDADPRARWVNALIASDPSTADADNPTDAHHGDDADEMLVERLGSGSTIFKRRS</sequence>
<dbReference type="AlphaFoldDB" id="A0A255H2V6"/>
<evidence type="ECO:0000256" key="5">
    <source>
        <dbReference type="ARBA" id="ARBA00023136"/>
    </source>
</evidence>
<feature type="transmembrane region" description="Helical" evidence="7">
    <location>
        <begin position="349"/>
        <end position="371"/>
    </location>
</feature>
<dbReference type="Pfam" id="PF01594">
    <property type="entry name" value="AI-2E_transport"/>
    <property type="match status" value="1"/>
</dbReference>
<feature type="compositionally biased region" description="Low complexity" evidence="6">
    <location>
        <begin position="28"/>
        <end position="48"/>
    </location>
</feature>
<comment type="subcellular location">
    <subcellularLocation>
        <location evidence="1">Membrane</location>
        <topology evidence="1">Multi-pass membrane protein</topology>
    </subcellularLocation>
</comment>
<dbReference type="PANTHER" id="PTHR21716">
    <property type="entry name" value="TRANSMEMBRANE PROTEIN"/>
    <property type="match status" value="1"/>
</dbReference>
<feature type="transmembrane region" description="Helical" evidence="7">
    <location>
        <begin position="111"/>
        <end position="132"/>
    </location>
</feature>
<feature type="compositionally biased region" description="Basic residues" evidence="6">
    <location>
        <begin position="1"/>
        <end position="27"/>
    </location>
</feature>
<evidence type="ECO:0000313" key="8">
    <source>
        <dbReference type="EMBL" id="OYO22138.1"/>
    </source>
</evidence>
<keyword evidence="3 7" id="KW-0812">Transmembrane</keyword>
<keyword evidence="9" id="KW-1185">Reference proteome</keyword>
<dbReference type="InterPro" id="IPR002549">
    <property type="entry name" value="AI-2E-like"/>
</dbReference>
<dbReference type="GO" id="GO:0016020">
    <property type="term" value="C:membrane"/>
    <property type="evidence" value="ECO:0007669"/>
    <property type="project" value="UniProtKB-SubCell"/>
</dbReference>
<dbReference type="GO" id="GO:0055085">
    <property type="term" value="P:transmembrane transport"/>
    <property type="evidence" value="ECO:0007669"/>
    <property type="project" value="TreeGrafter"/>
</dbReference>
<evidence type="ECO:0000256" key="4">
    <source>
        <dbReference type="ARBA" id="ARBA00022989"/>
    </source>
</evidence>
<feature type="transmembrane region" description="Helical" evidence="7">
    <location>
        <begin position="190"/>
        <end position="213"/>
    </location>
</feature>